<dbReference type="InterPro" id="IPR058240">
    <property type="entry name" value="rSAM_sf"/>
</dbReference>
<evidence type="ECO:0000256" key="2">
    <source>
        <dbReference type="ARBA" id="ARBA00022485"/>
    </source>
</evidence>
<keyword evidence="4" id="KW-0479">Metal-binding</keyword>
<evidence type="ECO:0000256" key="4">
    <source>
        <dbReference type="ARBA" id="ARBA00022723"/>
    </source>
</evidence>
<dbReference type="CDD" id="cd01335">
    <property type="entry name" value="Radical_SAM"/>
    <property type="match status" value="1"/>
</dbReference>
<keyword evidence="9" id="KW-1185">Reference proteome</keyword>
<keyword evidence="2" id="KW-0004">4Fe-4S</keyword>
<dbReference type="EMBL" id="JAUCGM010000527">
    <property type="protein sequence ID" value="MDM8563244.1"/>
    <property type="molecule type" value="Genomic_DNA"/>
</dbReference>
<dbReference type="InterPro" id="IPR007197">
    <property type="entry name" value="rSAM"/>
</dbReference>
<dbReference type="InterPro" id="IPR012840">
    <property type="entry name" value="NrdG2"/>
</dbReference>
<evidence type="ECO:0000256" key="3">
    <source>
        <dbReference type="ARBA" id="ARBA00022691"/>
    </source>
</evidence>
<dbReference type="InterPro" id="IPR034457">
    <property type="entry name" value="Organic_radical-activating"/>
</dbReference>
<comment type="cofactor">
    <cofactor evidence="1">
        <name>[4Fe-4S] cluster</name>
        <dbReference type="ChEBI" id="CHEBI:49883"/>
    </cofactor>
</comment>
<dbReference type="PANTHER" id="PTHR30352:SF13">
    <property type="entry name" value="GLYCYL-RADICAL ENZYME ACTIVATING ENZYME YJJW-RELATED"/>
    <property type="match status" value="1"/>
</dbReference>
<dbReference type="SFLD" id="SFLDG01094">
    <property type="entry name" value="Uncharacterised_Radical_SAM_Su"/>
    <property type="match status" value="1"/>
</dbReference>
<protein>
    <submittedName>
        <fullName evidence="8">Anaerobic ribonucleoside-triphosphate reductase activating protein</fullName>
    </submittedName>
</protein>
<name>A0ABT7VUI6_9GAMM</name>
<evidence type="ECO:0000256" key="1">
    <source>
        <dbReference type="ARBA" id="ARBA00001966"/>
    </source>
</evidence>
<dbReference type="InterPro" id="IPR013785">
    <property type="entry name" value="Aldolase_TIM"/>
</dbReference>
<dbReference type="Gene3D" id="3.20.20.70">
    <property type="entry name" value="Aldolase class I"/>
    <property type="match status" value="1"/>
</dbReference>
<dbReference type="SUPFAM" id="SSF102114">
    <property type="entry name" value="Radical SAM enzymes"/>
    <property type="match status" value="1"/>
</dbReference>
<keyword evidence="6" id="KW-0411">Iron-sulfur</keyword>
<dbReference type="SFLD" id="SFLDS00029">
    <property type="entry name" value="Radical_SAM"/>
    <property type="match status" value="1"/>
</dbReference>
<evidence type="ECO:0000256" key="5">
    <source>
        <dbReference type="ARBA" id="ARBA00023004"/>
    </source>
</evidence>
<evidence type="ECO:0000256" key="6">
    <source>
        <dbReference type="ARBA" id="ARBA00023014"/>
    </source>
</evidence>
<comment type="caution">
    <text evidence="8">The sequence shown here is derived from an EMBL/GenBank/DDBJ whole genome shotgun (WGS) entry which is preliminary data.</text>
</comment>
<reference evidence="8" key="1">
    <citation type="submission" date="2023-06" db="EMBL/GenBank/DDBJ databases">
        <title>Uncultivated large filamentous bacteria from sulfidic sediments reveal new species and different genomic features in energy metabolism and defense.</title>
        <authorList>
            <person name="Fonseca A."/>
        </authorList>
    </citation>
    <scope>NUCLEOTIDE SEQUENCE</scope>
    <source>
        <strain evidence="8">HSG4</strain>
    </source>
</reference>
<evidence type="ECO:0000313" key="9">
    <source>
        <dbReference type="Proteomes" id="UP001171945"/>
    </source>
</evidence>
<dbReference type="Pfam" id="PF04055">
    <property type="entry name" value="Radical_SAM"/>
    <property type="match status" value="1"/>
</dbReference>
<dbReference type="NCBIfam" id="TIGR02495">
    <property type="entry name" value="NrdG2"/>
    <property type="match status" value="1"/>
</dbReference>
<evidence type="ECO:0000313" key="8">
    <source>
        <dbReference type="EMBL" id="MDM8563244.1"/>
    </source>
</evidence>
<dbReference type="PROSITE" id="PS51918">
    <property type="entry name" value="RADICAL_SAM"/>
    <property type="match status" value="1"/>
</dbReference>
<dbReference type="PANTHER" id="PTHR30352">
    <property type="entry name" value="PYRUVATE FORMATE-LYASE-ACTIVATING ENZYME"/>
    <property type="match status" value="1"/>
</dbReference>
<evidence type="ECO:0000259" key="7">
    <source>
        <dbReference type="PROSITE" id="PS51918"/>
    </source>
</evidence>
<keyword evidence="5" id="KW-0408">Iron</keyword>
<accession>A0ABT7VUI6</accession>
<keyword evidence="3" id="KW-0949">S-adenosyl-L-methionine</keyword>
<sequence>MKQPILSIGGLTPFTTLDFPGHLAAVIFCQGCPWHCGYCHNPHLLDFQAKSTLSWHKVERFLQSRQGLLDAVVFSGGEPILQKGLLDAVKRVRDLGFKVALHTAGINSNPIAKLLPYLDWIGFDIKAPFARYAMITGVPDSGKQPEKSAQLILESGIAYEFRTTVHPQLLNEKTLLELAMSLADLGVQRYVLQDCRPAHCLDASLQTFSRNQVLGNERLIQDILAIIPETIVRNR</sequence>
<gene>
    <name evidence="8" type="ORF">QUF54_07810</name>
</gene>
<dbReference type="Proteomes" id="UP001171945">
    <property type="component" value="Unassembled WGS sequence"/>
</dbReference>
<organism evidence="8 9">
    <name type="scientific">Candidatus Marithioploca araucensis</name>
    <dbReference type="NCBI Taxonomy" id="70273"/>
    <lineage>
        <taxon>Bacteria</taxon>
        <taxon>Pseudomonadati</taxon>
        <taxon>Pseudomonadota</taxon>
        <taxon>Gammaproteobacteria</taxon>
        <taxon>Thiotrichales</taxon>
        <taxon>Thiotrichaceae</taxon>
        <taxon>Candidatus Marithioploca</taxon>
    </lineage>
</organism>
<proteinExistence type="predicted"/>
<feature type="domain" description="Radical SAM core" evidence="7">
    <location>
        <begin position="18"/>
        <end position="229"/>
    </location>
</feature>